<dbReference type="EMBL" id="LJRI01001620">
    <property type="protein sequence ID" value="KPY56111.1"/>
    <property type="molecule type" value="Genomic_DNA"/>
</dbReference>
<evidence type="ECO:0000256" key="2">
    <source>
        <dbReference type="ARBA" id="ARBA00004754"/>
    </source>
</evidence>
<dbReference type="SUPFAM" id="SSF158694">
    <property type="entry name" value="UraD-Like"/>
    <property type="match status" value="1"/>
</dbReference>
<evidence type="ECO:0000313" key="8">
    <source>
        <dbReference type="Proteomes" id="UP000050384"/>
    </source>
</evidence>
<dbReference type="PATRIC" id="fig|264459.3.peg.3186"/>
<evidence type="ECO:0000256" key="4">
    <source>
        <dbReference type="ARBA" id="ARBA00022631"/>
    </source>
</evidence>
<comment type="catalytic activity">
    <reaction evidence="1">
        <text>5-hydroxy-2-oxo-4-ureido-2,5-dihydro-1H-imidazole-5-carboxylate + H(+) = (S)-allantoin + CO2</text>
        <dbReference type="Rhea" id="RHEA:26301"/>
        <dbReference type="ChEBI" id="CHEBI:15378"/>
        <dbReference type="ChEBI" id="CHEBI:15678"/>
        <dbReference type="ChEBI" id="CHEBI:16526"/>
        <dbReference type="ChEBI" id="CHEBI:58639"/>
        <dbReference type="EC" id="4.1.1.97"/>
    </reaction>
</comment>
<dbReference type="InterPro" id="IPR018020">
    <property type="entry name" value="OHCU_decarboxylase"/>
</dbReference>
<dbReference type="Pfam" id="PF09349">
    <property type="entry name" value="OHCU_decarbox"/>
    <property type="match status" value="1"/>
</dbReference>
<proteinExistence type="predicted"/>
<dbReference type="InterPro" id="IPR036778">
    <property type="entry name" value="OHCU_decarboxylase_sf"/>
</dbReference>
<name>A0A0Q0EXY7_PSESX</name>
<sequence length="50" mass="5540">MAVKGSDRHKILAAFEQRIHHSPEAEFACALAEINKIALFRLQALHASQA</sequence>
<evidence type="ECO:0000256" key="1">
    <source>
        <dbReference type="ARBA" id="ARBA00001163"/>
    </source>
</evidence>
<gene>
    <name evidence="7" type="ORF">ALO94_01816</name>
</gene>
<dbReference type="AlphaFoldDB" id="A0A0Q0EXY7"/>
<organism evidence="7 8">
    <name type="scientific">Pseudomonas syringae pv. spinaceae</name>
    <dbReference type="NCBI Taxonomy" id="264459"/>
    <lineage>
        <taxon>Bacteria</taxon>
        <taxon>Pseudomonadati</taxon>
        <taxon>Pseudomonadota</taxon>
        <taxon>Gammaproteobacteria</taxon>
        <taxon>Pseudomonadales</taxon>
        <taxon>Pseudomonadaceae</taxon>
        <taxon>Pseudomonas</taxon>
        <taxon>Pseudomonas syringae</taxon>
    </lineage>
</organism>
<keyword evidence="4" id="KW-0659">Purine metabolism</keyword>
<evidence type="ECO:0000256" key="3">
    <source>
        <dbReference type="ARBA" id="ARBA00012257"/>
    </source>
</evidence>
<keyword evidence="5" id="KW-0210">Decarboxylase</keyword>
<comment type="pathway">
    <text evidence="2">Purine metabolism; urate degradation; (S)-allantoin from urate: step 3/3.</text>
</comment>
<dbReference type="EC" id="4.1.1.97" evidence="3"/>
<evidence type="ECO:0000313" key="7">
    <source>
        <dbReference type="EMBL" id="KPY56111.1"/>
    </source>
</evidence>
<dbReference type="GO" id="GO:0006144">
    <property type="term" value="P:purine nucleobase metabolic process"/>
    <property type="evidence" value="ECO:0007669"/>
    <property type="project" value="UniProtKB-KW"/>
</dbReference>
<protein>
    <recommendedName>
        <fullName evidence="3">2-oxo-4-hydroxy-4-carboxy-5-ureidoimidazoline decarboxylase</fullName>
        <ecNumber evidence="3">4.1.1.97</ecNumber>
    </recommendedName>
</protein>
<dbReference type="PANTHER" id="PTHR43466:SF1">
    <property type="entry name" value="2-OXO-4-HYDROXY-4-CARBOXY-5-UREIDOIMIDAZOLINE DECARBOXYLASE-RELATED"/>
    <property type="match status" value="1"/>
</dbReference>
<dbReference type="Gene3D" id="1.10.3330.10">
    <property type="entry name" value="Oxo-4-hydroxy-4-carboxy-5-ureidoimidazoline decarboxylase"/>
    <property type="match status" value="1"/>
</dbReference>
<evidence type="ECO:0000256" key="6">
    <source>
        <dbReference type="ARBA" id="ARBA00023239"/>
    </source>
</evidence>
<accession>A0A0Q0EXY7</accession>
<keyword evidence="6" id="KW-0456">Lyase</keyword>
<dbReference type="GO" id="GO:0051997">
    <property type="term" value="F:2-oxo-4-hydroxy-4-carboxy-5-ureidoimidazoline decarboxylase activity"/>
    <property type="evidence" value="ECO:0007669"/>
    <property type="project" value="UniProtKB-EC"/>
</dbReference>
<dbReference type="GO" id="GO:0019628">
    <property type="term" value="P:urate catabolic process"/>
    <property type="evidence" value="ECO:0007669"/>
    <property type="project" value="TreeGrafter"/>
</dbReference>
<dbReference type="Proteomes" id="UP000050384">
    <property type="component" value="Unassembled WGS sequence"/>
</dbReference>
<reference evidence="7 8" key="1">
    <citation type="submission" date="2015-09" db="EMBL/GenBank/DDBJ databases">
        <title>Genome announcement of multiple Pseudomonas syringae strains.</title>
        <authorList>
            <person name="Thakur S."/>
            <person name="Wang P.W."/>
            <person name="Gong Y."/>
            <person name="Weir B.S."/>
            <person name="Guttman D.S."/>
        </authorList>
    </citation>
    <scope>NUCLEOTIDE SEQUENCE [LARGE SCALE GENOMIC DNA]</scope>
    <source>
        <strain evidence="7 8">ICMP16929</strain>
    </source>
</reference>
<dbReference type="PANTHER" id="PTHR43466">
    <property type="entry name" value="2-OXO-4-HYDROXY-4-CARBOXY-5-UREIDOIMIDAZOLINE DECARBOXYLASE-RELATED"/>
    <property type="match status" value="1"/>
</dbReference>
<evidence type="ECO:0000256" key="5">
    <source>
        <dbReference type="ARBA" id="ARBA00022793"/>
    </source>
</evidence>
<comment type="caution">
    <text evidence="7">The sequence shown here is derived from an EMBL/GenBank/DDBJ whole genome shotgun (WGS) entry which is preliminary data.</text>
</comment>